<evidence type="ECO:0000313" key="2">
    <source>
        <dbReference type="EMBL" id="HIY93145.1"/>
    </source>
</evidence>
<reference evidence="2" key="2">
    <citation type="submission" date="2021-04" db="EMBL/GenBank/DDBJ databases">
        <authorList>
            <person name="Gilroy R."/>
        </authorList>
    </citation>
    <scope>NUCLEOTIDE SEQUENCE</scope>
    <source>
        <strain evidence="2">3204</strain>
    </source>
</reference>
<proteinExistence type="predicted"/>
<gene>
    <name evidence="2" type="ORF">H9820_09435</name>
</gene>
<protein>
    <submittedName>
        <fullName evidence="2">Thioredoxin family protein</fullName>
    </submittedName>
</protein>
<dbReference type="InterPro" id="IPR036188">
    <property type="entry name" value="FAD/NAD-bd_sf"/>
</dbReference>
<comment type="caution">
    <text evidence="2">The sequence shown here is derived from an EMBL/GenBank/DDBJ whole genome shotgun (WGS) entry which is preliminary data.</text>
</comment>
<dbReference type="SUPFAM" id="SSF52833">
    <property type="entry name" value="Thioredoxin-like"/>
    <property type="match status" value="2"/>
</dbReference>
<dbReference type="EMBL" id="DXCM01000069">
    <property type="protein sequence ID" value="HIY93145.1"/>
    <property type="molecule type" value="Genomic_DNA"/>
</dbReference>
<sequence length="296" mass="32516">MALDTEIKAQLAQYLELLENDIVFAAHLDESENSQKVREFLDEIQAMSPKISLVNKSLTRTPSFMINQKGQADSGIEFAGLPLGHEFTSFILALLQVGGRKPKVEEDVVRRIEKINRPLHFETYVSLTCHNCPDVVQALNIMSVLNPNISHTMIEGGMFKEEVDAKKIMAVPTVFLDGEEFASGRMSIEQLVDLAAGPSSAEEFEDKGLFDVLVVGGGPSGSSAAIYAARKGIRTGMVVENFGGQVMETVGIENMIGTPYTEGPKLMAQVEQHVKEYPVEIMKGQRAKDIRKTDVV</sequence>
<dbReference type="Pfam" id="PF13192">
    <property type="entry name" value="Thioredoxin_3"/>
    <property type="match status" value="1"/>
</dbReference>
<dbReference type="PANTHER" id="PTHR37170:SF1">
    <property type="entry name" value="GLUTAREDOXIN-LIKE PROTEIN"/>
    <property type="match status" value="1"/>
</dbReference>
<dbReference type="Pfam" id="PF12831">
    <property type="entry name" value="FAD_oxidored"/>
    <property type="match status" value="1"/>
</dbReference>
<evidence type="ECO:0000313" key="3">
    <source>
        <dbReference type="Proteomes" id="UP000824013"/>
    </source>
</evidence>
<organism evidence="2 3">
    <name type="scientific">Candidatus Companilactobacillus pullicola</name>
    <dbReference type="NCBI Taxonomy" id="2838523"/>
    <lineage>
        <taxon>Bacteria</taxon>
        <taxon>Bacillati</taxon>
        <taxon>Bacillota</taxon>
        <taxon>Bacilli</taxon>
        <taxon>Lactobacillales</taxon>
        <taxon>Lactobacillaceae</taxon>
        <taxon>Companilactobacillus</taxon>
    </lineage>
</organism>
<dbReference type="Gene3D" id="3.50.50.60">
    <property type="entry name" value="FAD/NAD(P)-binding domain"/>
    <property type="match status" value="1"/>
</dbReference>
<dbReference type="Proteomes" id="UP000824013">
    <property type="component" value="Unassembled WGS sequence"/>
</dbReference>
<dbReference type="InterPro" id="IPR044141">
    <property type="entry name" value="AhpF_NTD_C"/>
</dbReference>
<dbReference type="AlphaFoldDB" id="A0A9D1ZP47"/>
<feature type="domain" description="Thioredoxin-like fold" evidence="1">
    <location>
        <begin position="125"/>
        <end position="190"/>
    </location>
</feature>
<dbReference type="PROSITE" id="PS51354">
    <property type="entry name" value="GLUTAREDOXIN_2"/>
    <property type="match status" value="1"/>
</dbReference>
<dbReference type="InterPro" id="IPR044142">
    <property type="entry name" value="AhpF_NTD_N"/>
</dbReference>
<dbReference type="CDD" id="cd03026">
    <property type="entry name" value="AhpF_NTD_C"/>
    <property type="match status" value="1"/>
</dbReference>
<feature type="non-terminal residue" evidence="2">
    <location>
        <position position="296"/>
    </location>
</feature>
<dbReference type="SUPFAM" id="SSF51905">
    <property type="entry name" value="FAD/NAD(P)-binding domain"/>
    <property type="match status" value="1"/>
</dbReference>
<dbReference type="Gene3D" id="3.40.30.80">
    <property type="match status" value="1"/>
</dbReference>
<dbReference type="InterPro" id="IPR012336">
    <property type="entry name" value="Thioredoxin-like_fold"/>
</dbReference>
<dbReference type="PRINTS" id="PR00469">
    <property type="entry name" value="PNDRDTASEII"/>
</dbReference>
<evidence type="ECO:0000259" key="1">
    <source>
        <dbReference type="Pfam" id="PF13192"/>
    </source>
</evidence>
<name>A0A9D1ZP47_9LACO</name>
<reference evidence="2" key="1">
    <citation type="journal article" date="2021" name="PeerJ">
        <title>Extensive microbial diversity within the chicken gut microbiome revealed by metagenomics and culture.</title>
        <authorList>
            <person name="Gilroy R."/>
            <person name="Ravi A."/>
            <person name="Getino M."/>
            <person name="Pursley I."/>
            <person name="Horton D.L."/>
            <person name="Alikhan N.F."/>
            <person name="Baker D."/>
            <person name="Gharbi K."/>
            <person name="Hall N."/>
            <person name="Watson M."/>
            <person name="Adriaenssens E.M."/>
            <person name="Foster-Nyarko E."/>
            <person name="Jarju S."/>
            <person name="Secka A."/>
            <person name="Antonio M."/>
            <person name="Oren A."/>
            <person name="Chaudhuri R.R."/>
            <person name="La Ragione R."/>
            <person name="Hildebrand F."/>
            <person name="Pallen M.J."/>
        </authorList>
    </citation>
    <scope>NUCLEOTIDE SEQUENCE</scope>
    <source>
        <strain evidence="2">3204</strain>
    </source>
</reference>
<dbReference type="PANTHER" id="PTHR37170">
    <property type="entry name" value="GLUTAREDOXIN-RELATED"/>
    <property type="match status" value="1"/>
</dbReference>
<dbReference type="InterPro" id="IPR036249">
    <property type="entry name" value="Thioredoxin-like_sf"/>
</dbReference>
<accession>A0A9D1ZP47</accession>
<dbReference type="CDD" id="cd02974">
    <property type="entry name" value="AhpF_NTD_N"/>
    <property type="match status" value="1"/>
</dbReference>